<gene>
    <name evidence="1" type="ORF">SAMN05216587_101650</name>
</gene>
<dbReference type="Proteomes" id="UP000183843">
    <property type="component" value="Unassembled WGS sequence"/>
</dbReference>
<protein>
    <submittedName>
        <fullName evidence="1">Uncharacterized protein</fullName>
    </submittedName>
</protein>
<dbReference type="RefSeq" id="WP_074812781.1">
    <property type="nucleotide sequence ID" value="NZ_FOJX01000001.1"/>
</dbReference>
<reference evidence="1 2" key="1">
    <citation type="submission" date="2016-10" db="EMBL/GenBank/DDBJ databases">
        <authorList>
            <person name="de Groot N.N."/>
        </authorList>
    </citation>
    <scope>NUCLEOTIDE SEQUENCE [LARGE SCALE GENOMIC DNA]</scope>
    <source>
        <strain evidence="1 2">L14</strain>
    </source>
</reference>
<dbReference type="AlphaFoldDB" id="A0A1I0VIG1"/>
<name>A0A1I0VIG1_SELRU</name>
<evidence type="ECO:0000313" key="1">
    <source>
        <dbReference type="EMBL" id="SFA76165.1"/>
    </source>
</evidence>
<sequence length="101" mass="11913">MTKDERAVYVFALRYALPRHSYALSIVSQMILSRLNDFEDWELDGMIRDCWIYYPSLDCGGDIDRRCADDFKNKLLAELSKRGRDDLLSRIKDEAERRGME</sequence>
<proteinExistence type="predicted"/>
<accession>A0A1I0VIG1</accession>
<organism evidence="1 2">
    <name type="scientific">Selenomonas ruminantium</name>
    <dbReference type="NCBI Taxonomy" id="971"/>
    <lineage>
        <taxon>Bacteria</taxon>
        <taxon>Bacillati</taxon>
        <taxon>Bacillota</taxon>
        <taxon>Negativicutes</taxon>
        <taxon>Selenomonadales</taxon>
        <taxon>Selenomonadaceae</taxon>
        <taxon>Selenomonas</taxon>
    </lineage>
</organism>
<evidence type="ECO:0000313" key="2">
    <source>
        <dbReference type="Proteomes" id="UP000183843"/>
    </source>
</evidence>
<dbReference type="EMBL" id="FOJX01000001">
    <property type="protein sequence ID" value="SFA76165.1"/>
    <property type="molecule type" value="Genomic_DNA"/>
</dbReference>